<protein>
    <submittedName>
        <fullName evidence="1">Uncharacterized protein</fullName>
    </submittedName>
</protein>
<dbReference type="EMBL" id="MRVG01000006">
    <property type="protein sequence ID" value="PMB67888.1"/>
    <property type="molecule type" value="Genomic_DNA"/>
</dbReference>
<proteinExistence type="predicted"/>
<evidence type="ECO:0000313" key="2">
    <source>
        <dbReference type="Proteomes" id="UP000235728"/>
    </source>
</evidence>
<gene>
    <name evidence="1" type="ORF">BM221_006063</name>
</gene>
<reference evidence="1 2" key="1">
    <citation type="journal article" date="2016" name="Appl. Microbiol. Biotechnol.">
        <title>Characterization of T-DNA insertion mutants with decreased virulence in the entomopathogenic fungus Beauveria bassiana JEF-007.</title>
        <authorList>
            <person name="Kim S."/>
            <person name="Lee S.J."/>
            <person name="Nai Y.S."/>
            <person name="Yu J.S."/>
            <person name="Lee M.R."/>
            <person name="Yang Y.T."/>
            <person name="Kim J.S."/>
        </authorList>
    </citation>
    <scope>NUCLEOTIDE SEQUENCE [LARGE SCALE GENOMIC DNA]</scope>
    <source>
        <strain evidence="1 2">JEF-007</strain>
    </source>
</reference>
<accession>A0A2N6NKS9</accession>
<dbReference type="AlphaFoldDB" id="A0A2N6NKS9"/>
<comment type="caution">
    <text evidence="1">The sequence shown here is derived from an EMBL/GenBank/DDBJ whole genome shotgun (WGS) entry which is preliminary data.</text>
</comment>
<evidence type="ECO:0000313" key="1">
    <source>
        <dbReference type="EMBL" id="PMB67888.1"/>
    </source>
</evidence>
<organism evidence="1 2">
    <name type="scientific">Beauveria bassiana</name>
    <name type="common">White muscardine disease fungus</name>
    <name type="synonym">Tritirachium shiotae</name>
    <dbReference type="NCBI Taxonomy" id="176275"/>
    <lineage>
        <taxon>Eukaryota</taxon>
        <taxon>Fungi</taxon>
        <taxon>Dikarya</taxon>
        <taxon>Ascomycota</taxon>
        <taxon>Pezizomycotina</taxon>
        <taxon>Sordariomycetes</taxon>
        <taxon>Hypocreomycetidae</taxon>
        <taxon>Hypocreales</taxon>
        <taxon>Cordycipitaceae</taxon>
        <taxon>Beauveria</taxon>
    </lineage>
</organism>
<dbReference type="Proteomes" id="UP000235728">
    <property type="component" value="Unassembled WGS sequence"/>
</dbReference>
<sequence>MTTAILPWPGPEHVKPVWKRQFSTPTDEMSIWLHLSIWLIMPWAIPTHMKAQSLAKLSSRLLSDVDFGTG</sequence>
<name>A0A2N6NKS9_BEABA</name>